<feature type="compositionally biased region" description="Polar residues" evidence="1">
    <location>
        <begin position="69"/>
        <end position="86"/>
    </location>
</feature>
<accession>A0A2K3PAN4</accession>
<feature type="compositionally biased region" description="Gly residues" evidence="1">
    <location>
        <begin position="56"/>
        <end position="67"/>
    </location>
</feature>
<evidence type="ECO:0000313" key="3">
    <source>
        <dbReference type="Proteomes" id="UP000236291"/>
    </source>
</evidence>
<sequence>MSGNGGTMFISQQGLDLIPLSTMSNASVDVASNNWPQSFISTTFIPGGNSDRSDNGAGGSGNGGAGGSTALTPNQWSDMLEFNSPQ</sequence>
<reference evidence="2 3" key="2">
    <citation type="journal article" date="2017" name="Front. Plant Sci.">
        <title>Gene Classification and Mining of Molecular Markers Useful in Red Clover (Trifolium pratense) Breeding.</title>
        <authorList>
            <person name="Istvanek J."/>
            <person name="Dluhosova J."/>
            <person name="Dluhos P."/>
            <person name="Patkova L."/>
            <person name="Nedelnik J."/>
            <person name="Repkova J."/>
        </authorList>
    </citation>
    <scope>NUCLEOTIDE SEQUENCE [LARGE SCALE GENOMIC DNA]</scope>
    <source>
        <strain evidence="3">cv. Tatra</strain>
        <tissue evidence="2">Young leaves</tissue>
    </source>
</reference>
<reference evidence="2 3" key="1">
    <citation type="journal article" date="2014" name="Am. J. Bot.">
        <title>Genome assembly and annotation for red clover (Trifolium pratense; Fabaceae).</title>
        <authorList>
            <person name="Istvanek J."/>
            <person name="Jaros M."/>
            <person name="Krenek A."/>
            <person name="Repkova J."/>
        </authorList>
    </citation>
    <scope>NUCLEOTIDE SEQUENCE [LARGE SCALE GENOMIC DNA]</scope>
    <source>
        <strain evidence="3">cv. Tatra</strain>
        <tissue evidence="2">Young leaves</tissue>
    </source>
</reference>
<dbReference type="EMBL" id="ASHM01005202">
    <property type="protein sequence ID" value="PNY12335.1"/>
    <property type="molecule type" value="Genomic_DNA"/>
</dbReference>
<proteinExistence type="predicted"/>
<name>A0A2K3PAN4_TRIPR</name>
<organism evidence="2 3">
    <name type="scientific">Trifolium pratense</name>
    <name type="common">Red clover</name>
    <dbReference type="NCBI Taxonomy" id="57577"/>
    <lineage>
        <taxon>Eukaryota</taxon>
        <taxon>Viridiplantae</taxon>
        <taxon>Streptophyta</taxon>
        <taxon>Embryophyta</taxon>
        <taxon>Tracheophyta</taxon>
        <taxon>Spermatophyta</taxon>
        <taxon>Magnoliopsida</taxon>
        <taxon>eudicotyledons</taxon>
        <taxon>Gunneridae</taxon>
        <taxon>Pentapetalae</taxon>
        <taxon>rosids</taxon>
        <taxon>fabids</taxon>
        <taxon>Fabales</taxon>
        <taxon>Fabaceae</taxon>
        <taxon>Papilionoideae</taxon>
        <taxon>50 kb inversion clade</taxon>
        <taxon>NPAAA clade</taxon>
        <taxon>Hologalegina</taxon>
        <taxon>IRL clade</taxon>
        <taxon>Trifolieae</taxon>
        <taxon>Trifolium</taxon>
    </lineage>
</organism>
<feature type="region of interest" description="Disordered" evidence="1">
    <location>
        <begin position="42"/>
        <end position="86"/>
    </location>
</feature>
<gene>
    <name evidence="2" type="ORF">L195_g008964</name>
</gene>
<evidence type="ECO:0000256" key="1">
    <source>
        <dbReference type="SAM" id="MobiDB-lite"/>
    </source>
</evidence>
<comment type="caution">
    <text evidence="2">The sequence shown here is derived from an EMBL/GenBank/DDBJ whole genome shotgun (WGS) entry which is preliminary data.</text>
</comment>
<dbReference type="AlphaFoldDB" id="A0A2K3PAN4"/>
<dbReference type="Proteomes" id="UP000236291">
    <property type="component" value="Unassembled WGS sequence"/>
</dbReference>
<protein>
    <submittedName>
        <fullName evidence="2">Uncharacterized protein</fullName>
    </submittedName>
</protein>
<evidence type="ECO:0000313" key="2">
    <source>
        <dbReference type="EMBL" id="PNY12335.1"/>
    </source>
</evidence>